<evidence type="ECO:0000256" key="3">
    <source>
        <dbReference type="ARBA" id="ARBA00023125"/>
    </source>
</evidence>
<evidence type="ECO:0000313" key="7">
    <source>
        <dbReference type="Proteomes" id="UP001500975"/>
    </source>
</evidence>
<proteinExistence type="inferred from homology"/>
<dbReference type="InterPro" id="IPR036390">
    <property type="entry name" value="WH_DNA-bd_sf"/>
</dbReference>
<dbReference type="InterPro" id="IPR005119">
    <property type="entry name" value="LysR_subst-bd"/>
</dbReference>
<dbReference type="Gene3D" id="1.10.10.10">
    <property type="entry name" value="Winged helix-like DNA-binding domain superfamily/Winged helix DNA-binding domain"/>
    <property type="match status" value="1"/>
</dbReference>
<dbReference type="InterPro" id="IPR050950">
    <property type="entry name" value="HTH-type_LysR_regulators"/>
</dbReference>
<dbReference type="RefSeq" id="WP_345535559.1">
    <property type="nucleotide sequence ID" value="NZ_BAABGJ010000002.1"/>
</dbReference>
<dbReference type="Pfam" id="PF03466">
    <property type="entry name" value="LysR_substrate"/>
    <property type="match status" value="1"/>
</dbReference>
<dbReference type="PANTHER" id="PTHR30419:SF31">
    <property type="entry name" value="BLR3139 PROTEIN"/>
    <property type="match status" value="1"/>
</dbReference>
<evidence type="ECO:0000256" key="4">
    <source>
        <dbReference type="ARBA" id="ARBA00023163"/>
    </source>
</evidence>
<dbReference type="SUPFAM" id="SSF53850">
    <property type="entry name" value="Periplasmic binding protein-like II"/>
    <property type="match status" value="1"/>
</dbReference>
<keyword evidence="3" id="KW-0238">DNA-binding</keyword>
<keyword evidence="7" id="KW-1185">Reference proteome</keyword>
<dbReference type="SUPFAM" id="SSF46785">
    <property type="entry name" value="Winged helix' DNA-binding domain"/>
    <property type="match status" value="1"/>
</dbReference>
<evidence type="ECO:0000313" key="6">
    <source>
        <dbReference type="EMBL" id="GAA4330437.1"/>
    </source>
</evidence>
<evidence type="ECO:0000259" key="5">
    <source>
        <dbReference type="PROSITE" id="PS50931"/>
    </source>
</evidence>
<gene>
    <name evidence="6" type="ORF">GCM10023165_04170</name>
</gene>
<dbReference type="Gene3D" id="3.40.190.290">
    <property type="match status" value="1"/>
</dbReference>
<dbReference type="PANTHER" id="PTHR30419">
    <property type="entry name" value="HTH-TYPE TRANSCRIPTIONAL REGULATOR YBHD"/>
    <property type="match status" value="1"/>
</dbReference>
<dbReference type="CDD" id="cd05466">
    <property type="entry name" value="PBP2_LTTR_substrate"/>
    <property type="match status" value="1"/>
</dbReference>
<evidence type="ECO:0000256" key="2">
    <source>
        <dbReference type="ARBA" id="ARBA00023015"/>
    </source>
</evidence>
<dbReference type="EMBL" id="BAABGJ010000002">
    <property type="protein sequence ID" value="GAA4330437.1"/>
    <property type="molecule type" value="Genomic_DNA"/>
</dbReference>
<dbReference type="InterPro" id="IPR000847">
    <property type="entry name" value="LysR_HTH_N"/>
</dbReference>
<dbReference type="Proteomes" id="UP001500975">
    <property type="component" value="Unassembled WGS sequence"/>
</dbReference>
<organism evidence="6 7">
    <name type="scientific">Variovorax defluvii</name>
    <dbReference type="NCBI Taxonomy" id="913761"/>
    <lineage>
        <taxon>Bacteria</taxon>
        <taxon>Pseudomonadati</taxon>
        <taxon>Pseudomonadota</taxon>
        <taxon>Betaproteobacteria</taxon>
        <taxon>Burkholderiales</taxon>
        <taxon>Comamonadaceae</taxon>
        <taxon>Variovorax</taxon>
    </lineage>
</organism>
<protein>
    <submittedName>
        <fullName evidence="6">LysR family transcriptional regulator</fullName>
    </submittedName>
</protein>
<sequence length="312" mass="33576">MNLLASMRYLVALSEHRHFGRAAQACHITQPALSNALRALEEEFGVVIVKRGRAYAGLTHEGEIVLSAAHRMLHEGEVLQQLLRSEAEHPRGHLRMAAVPTAIPILTRFAGRLQARHPGISPSVLSMSSLELETGLESLSLDVALGYTERMNVRGVKLSAWPQSIEHYFLVRRASHARALQIGEPIGWAEAGGLPLCLLTPEMHNRFIIDQAFAEAGVTVTPAIETNSVLTLALSVGAGSVCAVLPGAMVDAIRSHGQLEALPLVGPEVRTPIGFMTQAAVRPSRALEAALALIQSPEWQQEVAAHSGALRP</sequence>
<comment type="similarity">
    <text evidence="1">Belongs to the LysR transcriptional regulatory family.</text>
</comment>
<name>A0ABP8GV69_9BURK</name>
<dbReference type="PROSITE" id="PS50931">
    <property type="entry name" value="HTH_LYSR"/>
    <property type="match status" value="1"/>
</dbReference>
<evidence type="ECO:0000256" key="1">
    <source>
        <dbReference type="ARBA" id="ARBA00009437"/>
    </source>
</evidence>
<dbReference type="Pfam" id="PF00126">
    <property type="entry name" value="HTH_1"/>
    <property type="match status" value="1"/>
</dbReference>
<keyword evidence="4" id="KW-0804">Transcription</keyword>
<dbReference type="InterPro" id="IPR036388">
    <property type="entry name" value="WH-like_DNA-bd_sf"/>
</dbReference>
<feature type="domain" description="HTH lysR-type" evidence="5">
    <location>
        <begin position="1"/>
        <end position="59"/>
    </location>
</feature>
<comment type="caution">
    <text evidence="6">The sequence shown here is derived from an EMBL/GenBank/DDBJ whole genome shotgun (WGS) entry which is preliminary data.</text>
</comment>
<accession>A0ABP8GV69</accession>
<keyword evidence="2" id="KW-0805">Transcription regulation</keyword>
<reference evidence="7" key="1">
    <citation type="journal article" date="2019" name="Int. J. Syst. Evol. Microbiol.">
        <title>The Global Catalogue of Microorganisms (GCM) 10K type strain sequencing project: providing services to taxonomists for standard genome sequencing and annotation.</title>
        <authorList>
            <consortium name="The Broad Institute Genomics Platform"/>
            <consortium name="The Broad Institute Genome Sequencing Center for Infectious Disease"/>
            <person name="Wu L."/>
            <person name="Ma J."/>
        </authorList>
    </citation>
    <scope>NUCLEOTIDE SEQUENCE [LARGE SCALE GENOMIC DNA]</scope>
    <source>
        <strain evidence="7">JCM 17804</strain>
    </source>
</reference>
<dbReference type="PRINTS" id="PR00039">
    <property type="entry name" value="HTHLYSR"/>
</dbReference>